<keyword evidence="4" id="KW-1185">Reference proteome</keyword>
<accession>A0A4Y7SQW8</accession>
<comment type="caution">
    <text evidence="3">The sequence shown here is derived from an EMBL/GenBank/DDBJ whole genome shotgun (WGS) entry which is preliminary data.</text>
</comment>
<reference evidence="3 4" key="1">
    <citation type="journal article" date="2019" name="Nat. Ecol. Evol.">
        <title>Megaphylogeny resolves global patterns of mushroom evolution.</title>
        <authorList>
            <person name="Varga T."/>
            <person name="Krizsan K."/>
            <person name="Foldi C."/>
            <person name="Dima B."/>
            <person name="Sanchez-Garcia M."/>
            <person name="Sanchez-Ramirez S."/>
            <person name="Szollosi G.J."/>
            <person name="Szarkandi J.G."/>
            <person name="Papp V."/>
            <person name="Albert L."/>
            <person name="Andreopoulos W."/>
            <person name="Angelini C."/>
            <person name="Antonin V."/>
            <person name="Barry K.W."/>
            <person name="Bougher N.L."/>
            <person name="Buchanan P."/>
            <person name="Buyck B."/>
            <person name="Bense V."/>
            <person name="Catcheside P."/>
            <person name="Chovatia M."/>
            <person name="Cooper J."/>
            <person name="Damon W."/>
            <person name="Desjardin D."/>
            <person name="Finy P."/>
            <person name="Geml J."/>
            <person name="Haridas S."/>
            <person name="Hughes K."/>
            <person name="Justo A."/>
            <person name="Karasinski D."/>
            <person name="Kautmanova I."/>
            <person name="Kiss B."/>
            <person name="Kocsube S."/>
            <person name="Kotiranta H."/>
            <person name="LaButti K.M."/>
            <person name="Lechner B.E."/>
            <person name="Liimatainen K."/>
            <person name="Lipzen A."/>
            <person name="Lukacs Z."/>
            <person name="Mihaltcheva S."/>
            <person name="Morgado L.N."/>
            <person name="Niskanen T."/>
            <person name="Noordeloos M.E."/>
            <person name="Ohm R.A."/>
            <person name="Ortiz-Santana B."/>
            <person name="Ovrebo C."/>
            <person name="Racz N."/>
            <person name="Riley R."/>
            <person name="Savchenko A."/>
            <person name="Shiryaev A."/>
            <person name="Soop K."/>
            <person name="Spirin V."/>
            <person name="Szebenyi C."/>
            <person name="Tomsovsky M."/>
            <person name="Tulloss R.E."/>
            <person name="Uehling J."/>
            <person name="Grigoriev I.V."/>
            <person name="Vagvolgyi C."/>
            <person name="Papp T."/>
            <person name="Martin F.M."/>
            <person name="Miettinen O."/>
            <person name="Hibbett D.S."/>
            <person name="Nagy L.G."/>
        </authorList>
    </citation>
    <scope>NUCLEOTIDE SEQUENCE [LARGE SCALE GENOMIC DNA]</scope>
    <source>
        <strain evidence="3 4">FP101781</strain>
    </source>
</reference>
<name>A0A4Y7SQW8_COPMI</name>
<gene>
    <name evidence="3" type="ORF">FA13DRAFT_1739434</name>
</gene>
<keyword evidence="2" id="KW-0732">Signal</keyword>
<feature type="chain" id="PRO_5021184744" evidence="2">
    <location>
        <begin position="21"/>
        <end position="111"/>
    </location>
</feature>
<dbReference type="AlphaFoldDB" id="A0A4Y7SQW8"/>
<evidence type="ECO:0000256" key="1">
    <source>
        <dbReference type="SAM" id="MobiDB-lite"/>
    </source>
</evidence>
<dbReference type="Proteomes" id="UP000298030">
    <property type="component" value="Unassembled WGS sequence"/>
</dbReference>
<feature type="signal peptide" evidence="2">
    <location>
        <begin position="1"/>
        <end position="20"/>
    </location>
</feature>
<dbReference type="EMBL" id="QPFP01000069">
    <property type="protein sequence ID" value="TEB24235.1"/>
    <property type="molecule type" value="Genomic_DNA"/>
</dbReference>
<sequence length="111" mass="12227">MVRGFSSIVSIFLPFSSLYGAKTSSLGSPYSGAQGIIRNNSTFQRVSQQLPSQPGCPFKFRSAMPLQLVNVRHPPRTPCLRNPSHEPELPKSQNPHQFFDSKLVPSAVIDS</sequence>
<evidence type="ECO:0000313" key="3">
    <source>
        <dbReference type="EMBL" id="TEB24235.1"/>
    </source>
</evidence>
<organism evidence="3 4">
    <name type="scientific">Coprinellus micaceus</name>
    <name type="common">Glistening ink-cap mushroom</name>
    <name type="synonym">Coprinus micaceus</name>
    <dbReference type="NCBI Taxonomy" id="71717"/>
    <lineage>
        <taxon>Eukaryota</taxon>
        <taxon>Fungi</taxon>
        <taxon>Dikarya</taxon>
        <taxon>Basidiomycota</taxon>
        <taxon>Agaricomycotina</taxon>
        <taxon>Agaricomycetes</taxon>
        <taxon>Agaricomycetidae</taxon>
        <taxon>Agaricales</taxon>
        <taxon>Agaricineae</taxon>
        <taxon>Psathyrellaceae</taxon>
        <taxon>Coprinellus</taxon>
    </lineage>
</organism>
<proteinExistence type="predicted"/>
<evidence type="ECO:0000313" key="4">
    <source>
        <dbReference type="Proteomes" id="UP000298030"/>
    </source>
</evidence>
<protein>
    <submittedName>
        <fullName evidence="3">Uncharacterized protein</fullName>
    </submittedName>
</protein>
<feature type="region of interest" description="Disordered" evidence="1">
    <location>
        <begin position="74"/>
        <end position="98"/>
    </location>
</feature>
<evidence type="ECO:0000256" key="2">
    <source>
        <dbReference type="SAM" id="SignalP"/>
    </source>
</evidence>